<dbReference type="Gene3D" id="1.20.120.550">
    <property type="entry name" value="Membrane associated eicosanoid/glutathione metabolism-like domain"/>
    <property type="match status" value="1"/>
</dbReference>
<keyword evidence="4 5" id="KW-0472">Membrane</keyword>
<gene>
    <name evidence="6" type="ORF">L2737_16745</name>
</gene>
<keyword evidence="3 5" id="KW-1133">Transmembrane helix</keyword>
<comment type="caution">
    <text evidence="6">The sequence shown here is derived from an EMBL/GenBank/DDBJ whole genome shotgun (WGS) entry which is preliminary data.</text>
</comment>
<feature type="transmembrane region" description="Helical" evidence="5">
    <location>
        <begin position="6"/>
        <end position="25"/>
    </location>
</feature>
<feature type="transmembrane region" description="Helical" evidence="5">
    <location>
        <begin position="107"/>
        <end position="129"/>
    </location>
</feature>
<organism evidence="6 7">
    <name type="scientific">Shewanella electrodiphila</name>
    <dbReference type="NCBI Taxonomy" id="934143"/>
    <lineage>
        <taxon>Bacteria</taxon>
        <taxon>Pseudomonadati</taxon>
        <taxon>Pseudomonadota</taxon>
        <taxon>Gammaproteobacteria</taxon>
        <taxon>Alteromonadales</taxon>
        <taxon>Shewanellaceae</taxon>
        <taxon>Shewanella</taxon>
    </lineage>
</organism>
<evidence type="ECO:0000256" key="4">
    <source>
        <dbReference type="ARBA" id="ARBA00023136"/>
    </source>
</evidence>
<dbReference type="InterPro" id="IPR001129">
    <property type="entry name" value="Membr-assoc_MAPEG"/>
</dbReference>
<dbReference type="Pfam" id="PF01124">
    <property type="entry name" value="MAPEG"/>
    <property type="match status" value="1"/>
</dbReference>
<dbReference type="EMBL" id="JAKIKU010000010">
    <property type="protein sequence ID" value="MCL1046948.1"/>
    <property type="molecule type" value="Genomic_DNA"/>
</dbReference>
<evidence type="ECO:0000256" key="2">
    <source>
        <dbReference type="ARBA" id="ARBA00022692"/>
    </source>
</evidence>
<evidence type="ECO:0000313" key="6">
    <source>
        <dbReference type="EMBL" id="MCL1046948.1"/>
    </source>
</evidence>
<evidence type="ECO:0000256" key="5">
    <source>
        <dbReference type="SAM" id="Phobius"/>
    </source>
</evidence>
<dbReference type="PANTHER" id="PTHR35814">
    <property type="match status" value="1"/>
</dbReference>
<dbReference type="PANTHER" id="PTHR35814:SF1">
    <property type="entry name" value="GLUTATHIONE S-TRANSFERASE-RELATED"/>
    <property type="match status" value="1"/>
</dbReference>
<keyword evidence="7" id="KW-1185">Reference proteome</keyword>
<comment type="subcellular location">
    <subcellularLocation>
        <location evidence="1">Membrane</location>
    </subcellularLocation>
</comment>
<proteinExistence type="predicted"/>
<evidence type="ECO:0000256" key="3">
    <source>
        <dbReference type="ARBA" id="ARBA00022989"/>
    </source>
</evidence>
<reference evidence="6 7" key="1">
    <citation type="submission" date="2022-01" db="EMBL/GenBank/DDBJ databases">
        <title>Whole genome-based taxonomy of the Shewanellaceae.</title>
        <authorList>
            <person name="Martin-Rodriguez A.J."/>
        </authorList>
    </citation>
    <scope>NUCLEOTIDE SEQUENCE [LARGE SCALE GENOMIC DNA]</scope>
    <source>
        <strain evidence="6 7">DSM 24955</strain>
    </source>
</reference>
<dbReference type="RefSeq" id="WP_102527648.1">
    <property type="nucleotide sequence ID" value="NZ_JAKIKU010000010.1"/>
</dbReference>
<keyword evidence="2 5" id="KW-0812">Transmembrane</keyword>
<name>A0ABT0KSW9_9GAMM</name>
<dbReference type="SUPFAM" id="SSF161084">
    <property type="entry name" value="MAPEG domain-like"/>
    <property type="match status" value="1"/>
</dbReference>
<evidence type="ECO:0000256" key="1">
    <source>
        <dbReference type="ARBA" id="ARBA00004370"/>
    </source>
</evidence>
<protein>
    <submittedName>
        <fullName evidence="6">MAPEG family protein</fullName>
    </submittedName>
</protein>
<evidence type="ECO:0000313" key="7">
    <source>
        <dbReference type="Proteomes" id="UP001202134"/>
    </source>
</evidence>
<sequence length="131" mass="13994">MSLMISGFYASITALLAIGLSIRVIKQRRLNKVGIGTGGNSDLALAKRVHENLLENAPMVLILFLLAEYNGLSAALLHCFGTVWIVARLLHAIGLTAGKGGVHFGRIWGVLLTWVVTIGLAIVNIGFFIGL</sequence>
<feature type="transmembrane region" description="Helical" evidence="5">
    <location>
        <begin position="60"/>
        <end position="87"/>
    </location>
</feature>
<accession>A0ABT0KSW9</accession>
<dbReference type="InterPro" id="IPR023352">
    <property type="entry name" value="MAPEG-like_dom_sf"/>
</dbReference>
<dbReference type="Proteomes" id="UP001202134">
    <property type="component" value="Unassembled WGS sequence"/>
</dbReference>